<feature type="transmembrane region" description="Helical" evidence="6">
    <location>
        <begin position="145"/>
        <end position="166"/>
    </location>
</feature>
<feature type="domain" description="PhoU" evidence="7">
    <location>
        <begin position="359"/>
        <end position="443"/>
    </location>
</feature>
<dbReference type="Proteomes" id="UP000681343">
    <property type="component" value="Chromosome"/>
</dbReference>
<feature type="transmembrane region" description="Helical" evidence="6">
    <location>
        <begin position="253"/>
        <end position="278"/>
    </location>
</feature>
<proteinExistence type="predicted"/>
<evidence type="ECO:0000256" key="4">
    <source>
        <dbReference type="ARBA" id="ARBA00022989"/>
    </source>
</evidence>
<feature type="transmembrane region" description="Helical" evidence="6">
    <location>
        <begin position="50"/>
        <end position="74"/>
    </location>
</feature>
<dbReference type="SUPFAM" id="SSF109755">
    <property type="entry name" value="PhoU-like"/>
    <property type="match status" value="1"/>
</dbReference>
<feature type="transmembrane region" description="Helical" evidence="6">
    <location>
        <begin position="226"/>
        <end position="247"/>
    </location>
</feature>
<keyword evidence="3 6" id="KW-0812">Transmembrane</keyword>
<evidence type="ECO:0000313" key="8">
    <source>
        <dbReference type="EMBL" id="BCK78305.1"/>
    </source>
</evidence>
<feature type="transmembrane region" description="Helical" evidence="6">
    <location>
        <begin position="113"/>
        <end position="133"/>
    </location>
</feature>
<dbReference type="InterPro" id="IPR038078">
    <property type="entry name" value="PhoU-like_sf"/>
</dbReference>
<dbReference type="KEGG" id="vfa:MM35RIKEN_04970"/>
<feature type="transmembrane region" description="Helical" evidence="6">
    <location>
        <begin position="186"/>
        <end position="214"/>
    </location>
</feature>
<dbReference type="GO" id="GO:0005886">
    <property type="term" value="C:plasma membrane"/>
    <property type="evidence" value="ECO:0007669"/>
    <property type="project" value="UniProtKB-SubCell"/>
</dbReference>
<feature type="domain" description="PhoU" evidence="7">
    <location>
        <begin position="469"/>
        <end position="544"/>
    </location>
</feature>
<dbReference type="InterPro" id="IPR003841">
    <property type="entry name" value="Na/Pi_transpt"/>
</dbReference>
<evidence type="ECO:0000256" key="2">
    <source>
        <dbReference type="ARBA" id="ARBA00022475"/>
    </source>
</evidence>
<gene>
    <name evidence="8" type="ORF">MM35RIKEN_04970</name>
</gene>
<evidence type="ECO:0000313" key="9">
    <source>
        <dbReference type="Proteomes" id="UP000681343"/>
    </source>
</evidence>
<dbReference type="Pfam" id="PF01895">
    <property type="entry name" value="PhoU"/>
    <property type="match status" value="2"/>
</dbReference>
<evidence type="ECO:0000256" key="5">
    <source>
        <dbReference type="ARBA" id="ARBA00023136"/>
    </source>
</evidence>
<protein>
    <submittedName>
        <fullName evidence="8">Na/Pi cotransporter</fullName>
    </submittedName>
</protein>
<reference evidence="8" key="1">
    <citation type="submission" date="2020-09" db="EMBL/GenBank/DDBJ databases">
        <title>New species isolated from human feces.</title>
        <authorList>
            <person name="Kitahara M."/>
            <person name="Shigeno Y."/>
            <person name="Shime M."/>
            <person name="Matsumoto Y."/>
            <person name="Nakamura S."/>
            <person name="Motooka D."/>
            <person name="Fukuoka S."/>
            <person name="Nishikawa H."/>
            <person name="Benno Y."/>
        </authorList>
    </citation>
    <scope>NUCLEOTIDE SEQUENCE</scope>
    <source>
        <strain evidence="8">MM35</strain>
    </source>
</reference>
<keyword evidence="4 6" id="KW-1133">Transmembrane helix</keyword>
<dbReference type="Gene3D" id="1.20.58.220">
    <property type="entry name" value="Phosphate transport system protein phou homolog 2, domain 2"/>
    <property type="match status" value="1"/>
</dbReference>
<keyword evidence="9" id="KW-1185">Reference proteome</keyword>
<feature type="transmembrane region" description="Helical" evidence="6">
    <location>
        <begin position="290"/>
        <end position="314"/>
    </location>
</feature>
<sequence>MSISDVITLLGGVALFLFGMSLMGDGLKKVAGNKLELVLYRLSSTPLRGVLLGTGVTAVIQSSSATSVMVVGFVNSGMMQVKQAIGVVMGAILGTSITGWILCLSDISGGSGWVDLLSTATLTGIVAVVGIVLRMAGKKQSTLSVGNILMGFAVLMFGMSSMSGAVAPLKESEAFTGILTSFSNPFLGILVGIVFTSVIQSASAAVGILQALAITGAVTYEVAFPIIMGIAIGAAVPVLLSALGANIHGRRTAFVYLLIDVLGVVIWATVFYTANAIFHFPFMAATMTTVSIAFLNTLFRLATVIVLVPFIGLMERFVCFLIPDKNGADPAKLEMDRLEERFLQHPALAIEQSREVTSAMANTACRNLMDSLDLITTYSEKGFQLIQELETTVDRFEDKLGTYLMKITVKSLNTRQSEEVSKYLHTISDFERISDHALNIAECAKEIHEKSIVFSGEASHELKVLETAIRDILSLAVNTFIENNTEDARRVEPLEEIVDTLCDEMKSHHIDRLQRGVCTLNQGFVFNDLLTNFERVADHCSNIALALIELQSDSFDTHEYVRSLKQVKDDSFAKYYDEYKIKYSLQ</sequence>
<dbReference type="AlphaFoldDB" id="A0A810PVM6"/>
<evidence type="ECO:0000256" key="6">
    <source>
        <dbReference type="SAM" id="Phobius"/>
    </source>
</evidence>
<organism evidence="8 9">
    <name type="scientific">Vescimonas fastidiosa</name>
    <dbReference type="NCBI Taxonomy" id="2714353"/>
    <lineage>
        <taxon>Bacteria</taxon>
        <taxon>Bacillati</taxon>
        <taxon>Bacillota</taxon>
        <taxon>Clostridia</taxon>
        <taxon>Eubacteriales</taxon>
        <taxon>Oscillospiraceae</taxon>
        <taxon>Vescimonas</taxon>
    </lineage>
</organism>
<dbReference type="InterPro" id="IPR026022">
    <property type="entry name" value="PhoU_dom"/>
</dbReference>
<dbReference type="PANTHER" id="PTHR10010">
    <property type="entry name" value="SOLUTE CARRIER FAMILY 34 SODIUM PHOSPHATE , MEMBER 2-RELATED"/>
    <property type="match status" value="1"/>
</dbReference>
<feature type="transmembrane region" description="Helical" evidence="6">
    <location>
        <begin position="86"/>
        <end position="107"/>
    </location>
</feature>
<evidence type="ECO:0000256" key="1">
    <source>
        <dbReference type="ARBA" id="ARBA00004651"/>
    </source>
</evidence>
<dbReference type="EMBL" id="AP023415">
    <property type="protein sequence ID" value="BCK78305.1"/>
    <property type="molecule type" value="Genomic_DNA"/>
</dbReference>
<evidence type="ECO:0000259" key="7">
    <source>
        <dbReference type="Pfam" id="PF01895"/>
    </source>
</evidence>
<evidence type="ECO:0000256" key="3">
    <source>
        <dbReference type="ARBA" id="ARBA00022692"/>
    </source>
</evidence>
<comment type="subcellular location">
    <subcellularLocation>
        <location evidence="1">Cell membrane</location>
        <topology evidence="1">Multi-pass membrane protein</topology>
    </subcellularLocation>
</comment>
<dbReference type="GO" id="GO:0005436">
    <property type="term" value="F:sodium:phosphate symporter activity"/>
    <property type="evidence" value="ECO:0007669"/>
    <property type="project" value="InterPro"/>
</dbReference>
<dbReference type="PANTHER" id="PTHR10010:SF46">
    <property type="entry name" value="SODIUM-DEPENDENT PHOSPHATE TRANSPORT PROTEIN 2B"/>
    <property type="match status" value="1"/>
</dbReference>
<dbReference type="RefSeq" id="WP_212818979.1">
    <property type="nucleotide sequence ID" value="NZ_AP023415.1"/>
</dbReference>
<keyword evidence="5 6" id="KW-0472">Membrane</keyword>
<keyword evidence="2" id="KW-1003">Cell membrane</keyword>
<dbReference type="GO" id="GO:0044341">
    <property type="term" value="P:sodium-dependent phosphate transport"/>
    <property type="evidence" value="ECO:0007669"/>
    <property type="project" value="InterPro"/>
</dbReference>
<dbReference type="NCBIfam" id="NF037997">
    <property type="entry name" value="Na_Pi_symport"/>
    <property type="match status" value="1"/>
</dbReference>
<name>A0A810PVM6_9FIRM</name>
<accession>A0A810PVM6</accession>
<dbReference type="Pfam" id="PF02690">
    <property type="entry name" value="Na_Pi_cotrans"/>
    <property type="match status" value="1"/>
</dbReference>